<accession>X0L4T6</accession>
<reference evidence="2" key="2">
    <citation type="submission" date="2012-05" db="EMBL/GenBank/DDBJ databases">
        <title>The Genome Annotation of Fusarium oxysporum Cotton.</title>
        <authorList>
            <consortium name="The Broad Institute Genomics Platform"/>
            <person name="Ma L.-J."/>
            <person name="Corby-Kistler H."/>
            <person name="Broz K."/>
            <person name="Gale L.R."/>
            <person name="Jonkers W."/>
            <person name="O'Donnell K."/>
            <person name="Ploetz R."/>
            <person name="Steinberg C."/>
            <person name="Schwartz D.C."/>
            <person name="VanEtten H."/>
            <person name="Zhou S."/>
            <person name="Young S.K."/>
            <person name="Zeng Q."/>
            <person name="Gargeya S."/>
            <person name="Fitzgerald M."/>
            <person name="Abouelleil A."/>
            <person name="Alvarado L."/>
            <person name="Chapman S.B."/>
            <person name="Gainer-Dewar J."/>
            <person name="Goldberg J."/>
            <person name="Griggs A."/>
            <person name="Gujja S."/>
            <person name="Hansen M."/>
            <person name="Howarth C."/>
            <person name="Imamovic A."/>
            <person name="Ireland A."/>
            <person name="Larimer J."/>
            <person name="McCowan C."/>
            <person name="Murphy C."/>
            <person name="Pearson M."/>
            <person name="Poon T.W."/>
            <person name="Priest M."/>
            <person name="Roberts A."/>
            <person name="Saif S."/>
            <person name="Shea T."/>
            <person name="Sykes S."/>
            <person name="Wortman J."/>
            <person name="Nusbaum C."/>
            <person name="Birren B."/>
        </authorList>
    </citation>
    <scope>NUCLEOTIDE SEQUENCE</scope>
    <source>
        <strain evidence="2">25433</strain>
    </source>
</reference>
<gene>
    <name evidence="2" type="ORF">FOTG_15612</name>
</gene>
<protein>
    <submittedName>
        <fullName evidence="2">Uncharacterized protein</fullName>
    </submittedName>
</protein>
<feature type="region of interest" description="Disordered" evidence="1">
    <location>
        <begin position="1"/>
        <end position="33"/>
    </location>
</feature>
<feature type="compositionally biased region" description="Basic and acidic residues" evidence="1">
    <location>
        <begin position="8"/>
        <end position="20"/>
    </location>
</feature>
<proteinExistence type="predicted"/>
<dbReference type="AlphaFoldDB" id="X0L4T6"/>
<evidence type="ECO:0000313" key="2">
    <source>
        <dbReference type="EMBL" id="EXM16082.1"/>
    </source>
</evidence>
<evidence type="ECO:0000256" key="1">
    <source>
        <dbReference type="SAM" id="MobiDB-lite"/>
    </source>
</evidence>
<reference evidence="2" key="1">
    <citation type="submission" date="2011-11" db="EMBL/GenBank/DDBJ databases">
        <title>The Genome Sequence of Fusarium oxysporum Cotton.</title>
        <authorList>
            <consortium name="The Broad Institute Genome Sequencing Platform"/>
            <person name="Ma L.-J."/>
            <person name="Gale L.R."/>
            <person name="Schwartz D.C."/>
            <person name="Zhou S."/>
            <person name="Corby-Kistler H."/>
            <person name="Young S.K."/>
            <person name="Zeng Q."/>
            <person name="Gargeya S."/>
            <person name="Fitzgerald M."/>
            <person name="Haas B."/>
            <person name="Abouelleil A."/>
            <person name="Alvarado L."/>
            <person name="Arachchi H.M."/>
            <person name="Berlin A."/>
            <person name="Brown A."/>
            <person name="Chapman S.B."/>
            <person name="Chen Z."/>
            <person name="Dunbar C."/>
            <person name="Freedman E."/>
            <person name="Gearin G."/>
            <person name="Goldberg J."/>
            <person name="Griggs A."/>
            <person name="Gujja S."/>
            <person name="Heiman D."/>
            <person name="Howarth C."/>
            <person name="Larson L."/>
            <person name="Lui A."/>
            <person name="MacDonald P.J.P."/>
            <person name="Montmayeur A."/>
            <person name="Murphy C."/>
            <person name="Neiman D."/>
            <person name="Pearson M."/>
            <person name="Priest M."/>
            <person name="Roberts A."/>
            <person name="Saif S."/>
            <person name="Shea T."/>
            <person name="Shenoy N."/>
            <person name="Sisk P."/>
            <person name="Stolte C."/>
            <person name="Sykes S."/>
            <person name="Wortman J."/>
            <person name="Nusbaum C."/>
            <person name="Birren B."/>
        </authorList>
    </citation>
    <scope>NUCLEOTIDE SEQUENCE [LARGE SCALE GENOMIC DNA]</scope>
    <source>
        <strain evidence="2">25433</strain>
    </source>
</reference>
<sequence>MDTTESFEATRADVPGDTRRSTAVTQLHSSERN</sequence>
<dbReference type="EMBL" id="JH658004">
    <property type="protein sequence ID" value="EXM16082.1"/>
    <property type="molecule type" value="Genomic_DNA"/>
</dbReference>
<feature type="compositionally biased region" description="Polar residues" evidence="1">
    <location>
        <begin position="21"/>
        <end position="33"/>
    </location>
</feature>
<organism evidence="2">
    <name type="scientific">Fusarium oxysporum f. sp. vasinfectum 25433</name>
    <dbReference type="NCBI Taxonomy" id="1089449"/>
    <lineage>
        <taxon>Eukaryota</taxon>
        <taxon>Fungi</taxon>
        <taxon>Dikarya</taxon>
        <taxon>Ascomycota</taxon>
        <taxon>Pezizomycotina</taxon>
        <taxon>Sordariomycetes</taxon>
        <taxon>Hypocreomycetidae</taxon>
        <taxon>Hypocreales</taxon>
        <taxon>Nectriaceae</taxon>
        <taxon>Fusarium</taxon>
        <taxon>Fusarium oxysporum species complex</taxon>
    </lineage>
</organism>
<name>X0L4T6_FUSOX</name>
<dbReference type="HOGENOM" id="CLU_3384802_0_0_1"/>
<dbReference type="Proteomes" id="UP000030701">
    <property type="component" value="Unassembled WGS sequence"/>
</dbReference>